<dbReference type="Proteomes" id="UP000639772">
    <property type="component" value="Chromosome 10"/>
</dbReference>
<accession>A0A835PZN0</accession>
<keyword evidence="4" id="KW-1185">Reference proteome</keyword>
<comment type="caution">
    <text evidence="2">The sequence shown here is derived from an EMBL/GenBank/DDBJ whole genome shotgun (WGS) entry which is preliminary data.</text>
</comment>
<dbReference type="PANTHER" id="PTHR11614">
    <property type="entry name" value="PHOSPHOLIPASE-RELATED"/>
    <property type="match status" value="1"/>
</dbReference>
<evidence type="ECO:0000313" key="5">
    <source>
        <dbReference type="Proteomes" id="UP000639772"/>
    </source>
</evidence>
<feature type="domain" description="Serine aminopeptidase S33" evidence="1">
    <location>
        <begin position="2"/>
        <end position="233"/>
    </location>
</feature>
<sequence>MLHGYVSESGWLFELTAVAFARLGFLSLALDLPGHGRSTGPRGYLPSFHPLVADCMAFFDHSITGELPAFLYGESLGGAIAVLIAAEQRRRWRGVILNGPMCRLSASIKPPWPLELLLPAVAAVAPRWRVVVAGNPVEASYKEAWKRELVRRSPTAQLGEQPPAATARELLRICSEVERRGREVESSMLVVHGGDDGVCDVEASVRVCEAAASGDKKMIVLPGVWHMLVGEPQETVEKGFEIIFDWLLERSTVKTDDCLVR</sequence>
<organism evidence="2 4">
    <name type="scientific">Vanilla planifolia</name>
    <name type="common">Vanilla</name>
    <dbReference type="NCBI Taxonomy" id="51239"/>
    <lineage>
        <taxon>Eukaryota</taxon>
        <taxon>Viridiplantae</taxon>
        <taxon>Streptophyta</taxon>
        <taxon>Embryophyta</taxon>
        <taxon>Tracheophyta</taxon>
        <taxon>Spermatophyta</taxon>
        <taxon>Magnoliopsida</taxon>
        <taxon>Liliopsida</taxon>
        <taxon>Asparagales</taxon>
        <taxon>Orchidaceae</taxon>
        <taxon>Vanilloideae</taxon>
        <taxon>Vanilleae</taxon>
        <taxon>Vanilla</taxon>
    </lineage>
</organism>
<dbReference type="Proteomes" id="UP000636800">
    <property type="component" value="Chromosome 10"/>
</dbReference>
<dbReference type="Pfam" id="PF12146">
    <property type="entry name" value="Hydrolase_4"/>
    <property type="match status" value="1"/>
</dbReference>
<evidence type="ECO:0000313" key="4">
    <source>
        <dbReference type="Proteomes" id="UP000636800"/>
    </source>
</evidence>
<dbReference type="EMBL" id="JADCNM010000010">
    <property type="protein sequence ID" value="KAG0464760.1"/>
    <property type="molecule type" value="Genomic_DNA"/>
</dbReference>
<dbReference type="PRINTS" id="PR00111">
    <property type="entry name" value="ABHYDROLASE"/>
</dbReference>
<name>A0A835PZN0_VANPL</name>
<proteinExistence type="predicted"/>
<dbReference type="InterPro" id="IPR000073">
    <property type="entry name" value="AB_hydrolase_1"/>
</dbReference>
<dbReference type="SUPFAM" id="SSF53474">
    <property type="entry name" value="alpha/beta-Hydrolases"/>
    <property type="match status" value="1"/>
</dbReference>
<dbReference type="EMBL" id="JADCNL010000010">
    <property type="protein sequence ID" value="KAG0463430.1"/>
    <property type="molecule type" value="Genomic_DNA"/>
</dbReference>
<gene>
    <name evidence="3" type="ORF">HPP92_018924</name>
    <name evidence="2" type="ORF">HPP92_019499</name>
</gene>
<dbReference type="InterPro" id="IPR051044">
    <property type="entry name" value="MAG_DAG_Lipase"/>
</dbReference>
<dbReference type="OrthoDB" id="2498029at2759"/>
<evidence type="ECO:0000259" key="1">
    <source>
        <dbReference type="Pfam" id="PF12146"/>
    </source>
</evidence>
<evidence type="ECO:0000313" key="2">
    <source>
        <dbReference type="EMBL" id="KAG0463430.1"/>
    </source>
</evidence>
<dbReference type="Gene3D" id="3.40.50.1820">
    <property type="entry name" value="alpha/beta hydrolase"/>
    <property type="match status" value="1"/>
</dbReference>
<protein>
    <recommendedName>
        <fullName evidence="1">Serine aminopeptidase S33 domain-containing protein</fullName>
    </recommendedName>
</protein>
<reference evidence="4 5" key="1">
    <citation type="journal article" date="2020" name="Nat. Food">
        <title>A phased Vanilla planifolia genome enables genetic improvement of flavour and production.</title>
        <authorList>
            <person name="Hasing T."/>
            <person name="Tang H."/>
            <person name="Brym M."/>
            <person name="Khazi F."/>
            <person name="Huang T."/>
            <person name="Chambers A.H."/>
        </authorList>
    </citation>
    <scope>NUCLEOTIDE SEQUENCE [LARGE SCALE GENOMIC DNA]</scope>
    <source>
        <tissue evidence="2">Leaf</tissue>
    </source>
</reference>
<dbReference type="InterPro" id="IPR029058">
    <property type="entry name" value="AB_hydrolase_fold"/>
</dbReference>
<evidence type="ECO:0000313" key="3">
    <source>
        <dbReference type="EMBL" id="KAG0464760.1"/>
    </source>
</evidence>
<dbReference type="AlphaFoldDB" id="A0A835PZN0"/>
<dbReference type="InterPro" id="IPR022742">
    <property type="entry name" value="Hydrolase_4"/>
</dbReference>